<evidence type="ECO:0000256" key="17">
    <source>
        <dbReference type="ARBA" id="ARBA00023136"/>
    </source>
</evidence>
<dbReference type="PATRIC" id="fig|320778.3.peg.5029"/>
<feature type="binding site" evidence="21">
    <location>
        <position position="14"/>
    </location>
    <ligand>
        <name>substrate</name>
    </ligand>
</feature>
<comment type="subcellular location">
    <subcellularLocation>
        <location evidence="1 24">Cell inner membrane</location>
        <topology evidence="1 24">Multi-pass membrane protein</topology>
    </subcellularLocation>
</comment>
<keyword evidence="9 24" id="KW-0812">Transmembrane</keyword>
<protein>
    <recommendedName>
        <fullName evidence="4 24">Diacylglycerol kinase</fullName>
        <ecNumber evidence="3 24">2.7.1.107</ecNumber>
    </recommendedName>
</protein>
<keyword evidence="6" id="KW-0444">Lipid biosynthesis</keyword>
<dbReference type="GO" id="GO:0046872">
    <property type="term" value="F:metal ion binding"/>
    <property type="evidence" value="ECO:0007669"/>
    <property type="project" value="UniProtKB-KW"/>
</dbReference>
<evidence type="ECO:0000256" key="19">
    <source>
        <dbReference type="ARBA" id="ARBA00023264"/>
    </source>
</evidence>
<dbReference type="EC" id="2.7.1.107" evidence="3 24"/>
<feature type="binding site" evidence="22">
    <location>
        <position position="14"/>
    </location>
    <ligand>
        <name>ATP</name>
        <dbReference type="ChEBI" id="CHEBI:30616"/>
    </ligand>
</feature>
<keyword evidence="16 24" id="KW-0443">Lipid metabolism</keyword>
<keyword evidence="17 24" id="KW-0472">Membrane</keyword>
<feature type="binding site" evidence="22">
    <location>
        <position position="33"/>
    </location>
    <ligand>
        <name>ATP</name>
        <dbReference type="ChEBI" id="CHEBI:30616"/>
    </ligand>
</feature>
<dbReference type="OrthoDB" id="9796011at2"/>
<keyword evidence="10 23" id="KW-0479">Metal-binding</keyword>
<comment type="catalytic activity">
    <reaction evidence="24">
        <text>a 1,2-diacyl-sn-glycerol + ATP = a 1,2-diacyl-sn-glycero-3-phosphate + ADP + H(+)</text>
        <dbReference type="Rhea" id="RHEA:10272"/>
        <dbReference type="ChEBI" id="CHEBI:15378"/>
        <dbReference type="ChEBI" id="CHEBI:17815"/>
        <dbReference type="ChEBI" id="CHEBI:30616"/>
        <dbReference type="ChEBI" id="CHEBI:58608"/>
        <dbReference type="ChEBI" id="CHEBI:456216"/>
        <dbReference type="EC" id="2.7.1.107"/>
    </reaction>
</comment>
<dbReference type="GO" id="GO:0005886">
    <property type="term" value="C:plasma membrane"/>
    <property type="evidence" value="ECO:0007669"/>
    <property type="project" value="UniProtKB-SubCell"/>
</dbReference>
<evidence type="ECO:0000256" key="1">
    <source>
        <dbReference type="ARBA" id="ARBA00004429"/>
    </source>
</evidence>
<sequence length="125" mass="13834">MTTQTLQKRTGLNRIIYTFANSYRGIRWMAQNEAAFQQELMLFIPLTAVAVWLPISVLLKALLICSLLFVLFAEMANTAIEAAIDRIGTDYHPLSGLAKDIGSACVFISFLIAGILWLAVILSIN</sequence>
<evidence type="ECO:0000256" key="14">
    <source>
        <dbReference type="ARBA" id="ARBA00022842"/>
    </source>
</evidence>
<dbReference type="GO" id="GO:0005524">
    <property type="term" value="F:ATP binding"/>
    <property type="evidence" value="ECO:0007669"/>
    <property type="project" value="UniProtKB-KW"/>
</dbReference>
<feature type="binding site" evidence="23">
    <location>
        <position position="81"/>
    </location>
    <ligand>
        <name>a divalent metal cation</name>
        <dbReference type="ChEBI" id="CHEBI:60240"/>
    </ligand>
</feature>
<evidence type="ECO:0000256" key="2">
    <source>
        <dbReference type="ARBA" id="ARBA00005967"/>
    </source>
</evidence>
<evidence type="ECO:0000256" key="24">
    <source>
        <dbReference type="RuleBase" id="RU363065"/>
    </source>
</evidence>
<keyword evidence="7 24" id="KW-0997">Cell inner membrane</keyword>
<evidence type="ECO:0000256" key="10">
    <source>
        <dbReference type="ARBA" id="ARBA00022723"/>
    </source>
</evidence>
<evidence type="ECO:0000256" key="23">
    <source>
        <dbReference type="PIRSR" id="PIRSR600829-4"/>
    </source>
</evidence>
<dbReference type="GO" id="GO:0004143">
    <property type="term" value="F:ATP-dependent diacylglycerol kinase activity"/>
    <property type="evidence" value="ECO:0007669"/>
    <property type="project" value="UniProtKB-EC"/>
</dbReference>
<evidence type="ECO:0000256" key="21">
    <source>
        <dbReference type="PIRSR" id="PIRSR600829-2"/>
    </source>
</evidence>
<evidence type="ECO:0000256" key="8">
    <source>
        <dbReference type="ARBA" id="ARBA00022679"/>
    </source>
</evidence>
<keyword evidence="11 22" id="KW-0547">Nucleotide-binding</keyword>
<feature type="binding site" evidence="22">
    <location>
        <position position="81"/>
    </location>
    <ligand>
        <name>ATP</name>
        <dbReference type="ChEBI" id="CHEBI:30616"/>
    </ligand>
</feature>
<evidence type="ECO:0000256" key="22">
    <source>
        <dbReference type="PIRSR" id="PIRSR600829-3"/>
    </source>
</evidence>
<keyword evidence="12 24" id="KW-0418">Kinase</keyword>
<gene>
    <name evidence="25" type="ORF">ABT57_23530</name>
</gene>
<keyword evidence="26" id="KW-1185">Reference proteome</keyword>
<evidence type="ECO:0000256" key="11">
    <source>
        <dbReference type="ARBA" id="ARBA00022741"/>
    </source>
</evidence>
<evidence type="ECO:0000256" key="6">
    <source>
        <dbReference type="ARBA" id="ARBA00022516"/>
    </source>
</evidence>
<dbReference type="EMBL" id="LDOU01000034">
    <property type="protein sequence ID" value="KLV04546.1"/>
    <property type="molecule type" value="Genomic_DNA"/>
</dbReference>
<reference evidence="25 26" key="1">
    <citation type="submission" date="2015-05" db="EMBL/GenBank/DDBJ databases">
        <title>Photobacterium galathea sp. nov.</title>
        <authorList>
            <person name="Machado H."/>
            <person name="Gram L."/>
        </authorList>
    </citation>
    <scope>NUCLEOTIDE SEQUENCE [LARGE SCALE GENOMIC DNA]</scope>
    <source>
        <strain evidence="25 26">DSM 22954</strain>
    </source>
</reference>
<dbReference type="InterPro" id="IPR036945">
    <property type="entry name" value="DAGK_sf"/>
</dbReference>
<name>A0A0J1GY06_9GAMM</name>
<evidence type="ECO:0000256" key="9">
    <source>
        <dbReference type="ARBA" id="ARBA00022692"/>
    </source>
</evidence>
<evidence type="ECO:0000256" key="7">
    <source>
        <dbReference type="ARBA" id="ARBA00022519"/>
    </source>
</evidence>
<evidence type="ECO:0000256" key="13">
    <source>
        <dbReference type="ARBA" id="ARBA00022840"/>
    </source>
</evidence>
<comment type="function">
    <text evidence="24">Catalyzes the ATP-dependent phosphorylation of sn-l,2-diacylglycerol (DAG) to phosphatidic acid. Involved in the recycling of diacylglycerol produced as a by-product during membrane-derived oligosaccharide (MDO) biosynthesis.</text>
</comment>
<evidence type="ECO:0000256" key="12">
    <source>
        <dbReference type="ARBA" id="ARBA00022777"/>
    </source>
</evidence>
<dbReference type="Pfam" id="PF01219">
    <property type="entry name" value="DAGK_prokar"/>
    <property type="match status" value="1"/>
</dbReference>
<dbReference type="Gene3D" id="1.10.287.3610">
    <property type="match status" value="1"/>
</dbReference>
<dbReference type="AlphaFoldDB" id="A0A0J1GY06"/>
<keyword evidence="13 22" id="KW-0067">ATP-binding</keyword>
<dbReference type="PANTHER" id="PTHR34299:SF1">
    <property type="entry name" value="DIACYLGLYCEROL KINASE"/>
    <property type="match status" value="1"/>
</dbReference>
<feature type="binding site" evidence="21">
    <location>
        <begin position="35"/>
        <end position="39"/>
    </location>
    <ligand>
        <name>substrate</name>
    </ligand>
</feature>
<dbReference type="STRING" id="320778.ABT57_23530"/>
<dbReference type="InterPro" id="IPR000829">
    <property type="entry name" value="DAGK"/>
</dbReference>
<feature type="binding site" evidence="21">
    <location>
        <position position="103"/>
    </location>
    <ligand>
        <name>substrate</name>
    </ligand>
</feature>
<feature type="binding site" evidence="21">
    <location>
        <position position="74"/>
    </location>
    <ligand>
        <name>substrate</name>
    </ligand>
</feature>
<dbReference type="GO" id="GO:0006654">
    <property type="term" value="P:phosphatidic acid biosynthetic process"/>
    <property type="evidence" value="ECO:0007669"/>
    <property type="project" value="InterPro"/>
</dbReference>
<dbReference type="InterPro" id="IPR033718">
    <property type="entry name" value="DAGK_prok"/>
</dbReference>
<feature type="binding site" evidence="23">
    <location>
        <position position="33"/>
    </location>
    <ligand>
        <name>a divalent metal cation</name>
        <dbReference type="ChEBI" id="CHEBI:60240"/>
    </ligand>
</feature>
<evidence type="ECO:0000256" key="5">
    <source>
        <dbReference type="ARBA" id="ARBA00022475"/>
    </source>
</evidence>
<feature type="transmembrane region" description="Helical" evidence="24">
    <location>
        <begin position="61"/>
        <end position="80"/>
    </location>
</feature>
<keyword evidence="14 23" id="KW-0460">Magnesium</keyword>
<dbReference type="PANTHER" id="PTHR34299">
    <property type="entry name" value="DIACYLGLYCEROL KINASE"/>
    <property type="match status" value="1"/>
</dbReference>
<keyword evidence="18" id="KW-0594">Phospholipid biosynthesis</keyword>
<organism evidence="25 26">
    <name type="scientific">Photobacterium ganghwense</name>
    <dbReference type="NCBI Taxonomy" id="320778"/>
    <lineage>
        <taxon>Bacteria</taxon>
        <taxon>Pseudomonadati</taxon>
        <taxon>Pseudomonadota</taxon>
        <taxon>Gammaproteobacteria</taxon>
        <taxon>Vibrionales</taxon>
        <taxon>Vibrionaceae</taxon>
        <taxon>Photobacterium</taxon>
    </lineage>
</organism>
<dbReference type="CDD" id="cd14264">
    <property type="entry name" value="DAGK_IM"/>
    <property type="match status" value="1"/>
</dbReference>
<keyword evidence="15 24" id="KW-1133">Transmembrane helix</keyword>
<evidence type="ECO:0000313" key="25">
    <source>
        <dbReference type="EMBL" id="KLV04546.1"/>
    </source>
</evidence>
<comment type="cofactor">
    <cofactor evidence="23">
        <name>Mg(2+)</name>
        <dbReference type="ChEBI" id="CHEBI:18420"/>
    </cofactor>
    <text evidence="23">Mn(2+), Zn(2+), Cd(2+) and Co(2+) support activity to lesser extents.</text>
</comment>
<evidence type="ECO:0000313" key="26">
    <source>
        <dbReference type="Proteomes" id="UP000035909"/>
    </source>
</evidence>
<comment type="caution">
    <text evidence="24">Lacks conserved residue(s) required for the propagation of feature annotation.</text>
</comment>
<keyword evidence="8 24" id="KW-0808">Transferase</keyword>
<feature type="active site" description="Proton acceptor" evidence="20">
    <location>
        <position position="74"/>
    </location>
</feature>
<evidence type="ECO:0000256" key="4">
    <source>
        <dbReference type="ARBA" id="ARBA00017575"/>
    </source>
</evidence>
<keyword evidence="5" id="KW-1003">Cell membrane</keyword>
<dbReference type="RefSeq" id="WP_047887691.1">
    <property type="nucleotide sequence ID" value="NZ_CP071326.1"/>
</dbReference>
<keyword evidence="19 24" id="KW-1208">Phospholipid metabolism</keyword>
<comment type="caution">
    <text evidence="25">The sequence shown here is derived from an EMBL/GenBank/DDBJ whole genome shotgun (WGS) entry which is preliminary data.</text>
</comment>
<dbReference type="Proteomes" id="UP000035909">
    <property type="component" value="Unassembled WGS sequence"/>
</dbReference>
<evidence type="ECO:0000256" key="16">
    <source>
        <dbReference type="ARBA" id="ARBA00023098"/>
    </source>
</evidence>
<evidence type="ECO:0000256" key="20">
    <source>
        <dbReference type="PIRSR" id="PIRSR600829-1"/>
    </source>
</evidence>
<feature type="binding site" evidence="22">
    <location>
        <begin position="99"/>
        <end position="100"/>
    </location>
    <ligand>
        <name>ATP</name>
        <dbReference type="ChEBI" id="CHEBI:30616"/>
    </ligand>
</feature>
<accession>A0A0J1GY06</accession>
<evidence type="ECO:0000256" key="18">
    <source>
        <dbReference type="ARBA" id="ARBA00023209"/>
    </source>
</evidence>
<comment type="similarity">
    <text evidence="2 24">Belongs to the bacterial diacylglycerol kinase family.</text>
</comment>
<evidence type="ECO:0000256" key="3">
    <source>
        <dbReference type="ARBA" id="ARBA00012133"/>
    </source>
</evidence>
<evidence type="ECO:0000256" key="15">
    <source>
        <dbReference type="ARBA" id="ARBA00022989"/>
    </source>
</evidence>
<feature type="transmembrane region" description="Helical" evidence="24">
    <location>
        <begin position="101"/>
        <end position="124"/>
    </location>
</feature>
<proteinExistence type="inferred from homology"/>